<dbReference type="EMBL" id="CM044701">
    <property type="protein sequence ID" value="KAI5684065.1"/>
    <property type="molecule type" value="Genomic_DNA"/>
</dbReference>
<protein>
    <submittedName>
        <fullName evidence="1">Uncharacterized protein</fullName>
    </submittedName>
</protein>
<dbReference type="Proteomes" id="UP001060085">
    <property type="component" value="Linkage Group LG01"/>
</dbReference>
<comment type="caution">
    <text evidence="1">The sequence shown here is derived from an EMBL/GenBank/DDBJ whole genome shotgun (WGS) entry which is preliminary data.</text>
</comment>
<evidence type="ECO:0000313" key="1">
    <source>
        <dbReference type="EMBL" id="KAI5684065.1"/>
    </source>
</evidence>
<keyword evidence="2" id="KW-1185">Reference proteome</keyword>
<sequence length="542" mass="58763">MAIGFGFLSSTSPAIKWLGFVTAVWVQAVAGNNYTFSNYSDALKSLMSLSQLQLNNLSVAKDVGKAFGIFSGLASDYLPTSVILIIGAVEGLIGYGTQWLVISRTIPPLPYWQMCIFLCMGGNSSTWMNTAVLVICIRNFRSNQGPVSGILKGYVGLSTAIFTDLSTALFSADPSSFLLTLAIIPAIICLIAALFLREMPSTATEGKHQSTIFHFFNIVAMILALYLLCFDITGSHGRVVSLVFAGGILVLLAMPLYVPIYFTLAKPNSNSAEEQHNETLLVQNKEGAILEDVLETKRSPIIGEDHTILEAMCTFDFWVLFVSFLCGVGTGMCVLNNLGQMGRALGYLDVSIFISLTSIWGFFGRIISGMASEYYIGKYAAPRPIWNAASQILMAAGYVMMAIAFPGSLYIGSILVGICYGVRLAVTVPVASELFGLKYYGLLYNILILNLPLGSFLFSGLLAGYLYDAQATAGSAGGDGKTCIGPHCYRLVFVIMAMACVLGFGLDMLLAMRSRNLYMKIYEAKKFKREMAKYSASTFTKC</sequence>
<accession>A0ACC0CGJ6</accession>
<proteinExistence type="predicted"/>
<name>A0ACC0CGJ6_CATRO</name>
<gene>
    <name evidence="1" type="ORF">M9H77_05293</name>
</gene>
<organism evidence="1 2">
    <name type="scientific">Catharanthus roseus</name>
    <name type="common">Madagascar periwinkle</name>
    <name type="synonym">Vinca rosea</name>
    <dbReference type="NCBI Taxonomy" id="4058"/>
    <lineage>
        <taxon>Eukaryota</taxon>
        <taxon>Viridiplantae</taxon>
        <taxon>Streptophyta</taxon>
        <taxon>Embryophyta</taxon>
        <taxon>Tracheophyta</taxon>
        <taxon>Spermatophyta</taxon>
        <taxon>Magnoliopsida</taxon>
        <taxon>eudicotyledons</taxon>
        <taxon>Gunneridae</taxon>
        <taxon>Pentapetalae</taxon>
        <taxon>asterids</taxon>
        <taxon>lamiids</taxon>
        <taxon>Gentianales</taxon>
        <taxon>Apocynaceae</taxon>
        <taxon>Rauvolfioideae</taxon>
        <taxon>Vinceae</taxon>
        <taxon>Catharanthinae</taxon>
        <taxon>Catharanthus</taxon>
    </lineage>
</organism>
<evidence type="ECO:0000313" key="2">
    <source>
        <dbReference type="Proteomes" id="UP001060085"/>
    </source>
</evidence>
<reference evidence="2" key="1">
    <citation type="journal article" date="2023" name="Nat. Plants">
        <title>Single-cell RNA sequencing provides a high-resolution roadmap for understanding the multicellular compartmentation of specialized metabolism.</title>
        <authorList>
            <person name="Sun S."/>
            <person name="Shen X."/>
            <person name="Li Y."/>
            <person name="Li Y."/>
            <person name="Wang S."/>
            <person name="Li R."/>
            <person name="Zhang H."/>
            <person name="Shen G."/>
            <person name="Guo B."/>
            <person name="Wei J."/>
            <person name="Xu J."/>
            <person name="St-Pierre B."/>
            <person name="Chen S."/>
            <person name="Sun C."/>
        </authorList>
    </citation>
    <scope>NUCLEOTIDE SEQUENCE [LARGE SCALE GENOMIC DNA]</scope>
</reference>